<dbReference type="EMBL" id="NJHN03000030">
    <property type="protein sequence ID" value="KAH9424010.1"/>
    <property type="molecule type" value="Genomic_DNA"/>
</dbReference>
<keyword evidence="2" id="KW-1185">Reference proteome</keyword>
<evidence type="ECO:0000313" key="1">
    <source>
        <dbReference type="EMBL" id="KAH9424010.1"/>
    </source>
</evidence>
<protein>
    <submittedName>
        <fullName evidence="1">Uncharacterized protein</fullName>
    </submittedName>
</protein>
<name>A0ABQ8JN26_DERPT</name>
<reference evidence="1 2" key="1">
    <citation type="journal article" date="2018" name="J. Allergy Clin. Immunol.">
        <title>High-quality assembly of Dermatophagoides pteronyssinus genome and transcriptome reveals a wide range of novel allergens.</title>
        <authorList>
            <person name="Liu X.Y."/>
            <person name="Yang K.Y."/>
            <person name="Wang M.Q."/>
            <person name="Kwok J.S."/>
            <person name="Zeng X."/>
            <person name="Yang Z."/>
            <person name="Xiao X.J."/>
            <person name="Lau C.P."/>
            <person name="Li Y."/>
            <person name="Huang Z.M."/>
            <person name="Ba J.G."/>
            <person name="Yim A.K."/>
            <person name="Ouyang C.Y."/>
            <person name="Ngai S.M."/>
            <person name="Chan T.F."/>
            <person name="Leung E.L."/>
            <person name="Liu L."/>
            <person name="Liu Z.G."/>
            <person name="Tsui S.K."/>
        </authorList>
    </citation>
    <scope>NUCLEOTIDE SEQUENCE [LARGE SCALE GENOMIC DNA]</scope>
    <source>
        <strain evidence="1">Derp</strain>
    </source>
</reference>
<evidence type="ECO:0000313" key="2">
    <source>
        <dbReference type="Proteomes" id="UP000887458"/>
    </source>
</evidence>
<reference evidence="1 2" key="2">
    <citation type="journal article" date="2022" name="Mol. Biol. Evol.">
        <title>Comparative Genomics Reveals Insights into the Divergent Evolution of Astigmatic Mites and Household Pest Adaptations.</title>
        <authorList>
            <person name="Xiong Q."/>
            <person name="Wan A.T."/>
            <person name="Liu X."/>
            <person name="Fung C.S."/>
            <person name="Xiao X."/>
            <person name="Malainual N."/>
            <person name="Hou J."/>
            <person name="Wang L."/>
            <person name="Wang M."/>
            <person name="Yang K.Y."/>
            <person name="Cui Y."/>
            <person name="Leung E.L."/>
            <person name="Nong W."/>
            <person name="Shin S.K."/>
            <person name="Au S.W."/>
            <person name="Jeong K.Y."/>
            <person name="Chew F.T."/>
            <person name="Hui J.H."/>
            <person name="Leung T.F."/>
            <person name="Tungtrongchitr A."/>
            <person name="Zhong N."/>
            <person name="Liu Z."/>
            <person name="Tsui S.K."/>
        </authorList>
    </citation>
    <scope>NUCLEOTIDE SEQUENCE [LARGE SCALE GENOMIC DNA]</scope>
    <source>
        <strain evidence="1">Derp</strain>
    </source>
</reference>
<organism evidence="1 2">
    <name type="scientific">Dermatophagoides pteronyssinus</name>
    <name type="common">European house dust mite</name>
    <dbReference type="NCBI Taxonomy" id="6956"/>
    <lineage>
        <taxon>Eukaryota</taxon>
        <taxon>Metazoa</taxon>
        <taxon>Ecdysozoa</taxon>
        <taxon>Arthropoda</taxon>
        <taxon>Chelicerata</taxon>
        <taxon>Arachnida</taxon>
        <taxon>Acari</taxon>
        <taxon>Acariformes</taxon>
        <taxon>Sarcoptiformes</taxon>
        <taxon>Astigmata</taxon>
        <taxon>Psoroptidia</taxon>
        <taxon>Analgoidea</taxon>
        <taxon>Pyroglyphidae</taxon>
        <taxon>Dermatophagoidinae</taxon>
        <taxon>Dermatophagoides</taxon>
    </lineage>
</organism>
<accession>A0ABQ8JN26</accession>
<dbReference type="Proteomes" id="UP000887458">
    <property type="component" value="Unassembled WGS sequence"/>
</dbReference>
<proteinExistence type="predicted"/>
<feature type="non-terminal residue" evidence="1">
    <location>
        <position position="1"/>
    </location>
</feature>
<gene>
    <name evidence="1" type="ORF">DERP_008858</name>
</gene>
<sequence length="129" mass="15146">IQEKLEKINTFTLFAIYNWRIRTKMTNLTEHLIDSELKLKQTKGNDLIAKKQIQNAFIAGQIENDNHDSMLVEINEEMTFRRFWSDRISSFISVTNEYDVDAVILDDDDDDDEDLMIFSSLWTVESSDC</sequence>
<comment type="caution">
    <text evidence="1">The sequence shown here is derived from an EMBL/GenBank/DDBJ whole genome shotgun (WGS) entry which is preliminary data.</text>
</comment>